<evidence type="ECO:0000256" key="12">
    <source>
        <dbReference type="NCBIfam" id="TIGR00416"/>
    </source>
</evidence>
<evidence type="ECO:0000256" key="10">
    <source>
        <dbReference type="ARBA" id="ARBA00023204"/>
    </source>
</evidence>
<dbReference type="GO" id="GO:0008270">
    <property type="term" value="F:zinc ion binding"/>
    <property type="evidence" value="ECO:0007669"/>
    <property type="project" value="UniProtKB-KW"/>
</dbReference>
<protein>
    <recommendedName>
        <fullName evidence="11 12">DNA repair protein RadA</fullName>
    </recommendedName>
</protein>
<dbReference type="GO" id="GO:0006508">
    <property type="term" value="P:proteolysis"/>
    <property type="evidence" value="ECO:0007669"/>
    <property type="project" value="InterPro"/>
</dbReference>
<evidence type="ECO:0000256" key="2">
    <source>
        <dbReference type="ARBA" id="ARBA00022741"/>
    </source>
</evidence>
<feature type="binding site" evidence="11">
    <location>
        <begin position="89"/>
        <end position="96"/>
    </location>
    <ligand>
        <name>ATP</name>
        <dbReference type="ChEBI" id="CHEBI:30616"/>
    </ligand>
</feature>
<evidence type="ECO:0000313" key="15">
    <source>
        <dbReference type="EMBL" id="OGK31442.1"/>
    </source>
</evidence>
<dbReference type="HAMAP" id="MF_01498">
    <property type="entry name" value="RadA_bact"/>
    <property type="match status" value="1"/>
</dbReference>
<dbReference type="InterPro" id="IPR020588">
    <property type="entry name" value="RecA_ATP-bd"/>
</dbReference>
<dbReference type="InterPro" id="IPR014774">
    <property type="entry name" value="KaiC-like_dom"/>
</dbReference>
<accession>A0A1F7HKY7</accession>
<dbReference type="GO" id="GO:0140664">
    <property type="term" value="F:ATP-dependent DNA damage sensor activity"/>
    <property type="evidence" value="ECO:0007669"/>
    <property type="project" value="InterPro"/>
</dbReference>
<dbReference type="Pfam" id="PF18073">
    <property type="entry name" value="Zn_ribbon_LapB"/>
    <property type="match status" value="1"/>
</dbReference>
<dbReference type="GO" id="GO:0003684">
    <property type="term" value="F:damaged DNA binding"/>
    <property type="evidence" value="ECO:0007669"/>
    <property type="project" value="InterPro"/>
</dbReference>
<dbReference type="Pfam" id="PF06745">
    <property type="entry name" value="ATPase"/>
    <property type="match status" value="1"/>
</dbReference>
<evidence type="ECO:0000256" key="5">
    <source>
        <dbReference type="ARBA" id="ARBA00022801"/>
    </source>
</evidence>
<evidence type="ECO:0000259" key="14">
    <source>
        <dbReference type="PROSITE" id="PS50162"/>
    </source>
</evidence>
<dbReference type="NCBIfam" id="TIGR00416">
    <property type="entry name" value="sms"/>
    <property type="match status" value="1"/>
</dbReference>
<dbReference type="EMBL" id="MFZT01000016">
    <property type="protein sequence ID" value="OGK31442.1"/>
    <property type="molecule type" value="Genomic_DNA"/>
</dbReference>
<dbReference type="PANTHER" id="PTHR32472">
    <property type="entry name" value="DNA REPAIR PROTEIN RADA"/>
    <property type="match status" value="1"/>
</dbReference>
<keyword evidence="1 11" id="KW-0479">Metal-binding</keyword>
<dbReference type="PROSITE" id="PS50162">
    <property type="entry name" value="RECA_2"/>
    <property type="match status" value="1"/>
</dbReference>
<dbReference type="GO" id="GO:0005524">
    <property type="term" value="F:ATP binding"/>
    <property type="evidence" value="ECO:0007669"/>
    <property type="project" value="UniProtKB-UniRule"/>
</dbReference>
<comment type="domain">
    <text evidence="11">The middle region has homology to RecA with ATPase motifs including the RadA KNRFG motif, while the C-terminus is homologous to Lon protease.</text>
</comment>
<keyword evidence="7 11" id="KW-0067">ATP-binding</keyword>
<feature type="short sequence motif" description="RadA KNRFG motif" evidence="11">
    <location>
        <begin position="243"/>
        <end position="247"/>
    </location>
</feature>
<dbReference type="AlphaFoldDB" id="A0A1F7HKY7"/>
<gene>
    <name evidence="11" type="primary">radA</name>
    <name evidence="15" type="ORF">A3D08_02345</name>
</gene>
<dbReference type="SUPFAM" id="SSF52540">
    <property type="entry name" value="P-loop containing nucleoside triphosphate hydrolases"/>
    <property type="match status" value="1"/>
</dbReference>
<evidence type="ECO:0000256" key="13">
    <source>
        <dbReference type="RuleBase" id="RU003555"/>
    </source>
</evidence>
<feature type="domain" description="RecA family profile 1" evidence="14">
    <location>
        <begin position="60"/>
        <end position="206"/>
    </location>
</feature>
<sequence length="437" mass="47864">MTKFVCSSCGYTSVSWYGKCPQCKEWNTLKEFKELGKGRGRRGEFKEASFAPLTSVQAASHERGETGLHEFDRVIGGGFVKGEVMLIAGEPGVGKSTLLLKILEQSPALYISGEESGQQIKQRADRLAVDLSKLHVSSDIEIAGIIQALKNSEIPFDIVVIDSIQTMFSAHIDSPMGSVAHIKEVTSRLVEYAKRSGKVVIIVGHVTKEGDIAGPKTLEHLVDCVLYLEGDKLSRFRILRAHKNRFGPTDEVGVFSMTEKGLAEVEEPSELIESTTAQEPGRALIVSVEGSRALFYEIQSLVVPTLLTIPRRVVSGVDYNRVQLLLAVMRKYMGLKLDAYDIYVSVVGGLTAKTPAADLGIVVSILSSIEGKALQDKAACIGEIGLLGEIRSVFGQEKVLKDVKRFGLRTIYSSKDFSSVRQLKMLLFKTSEYVEKA</sequence>
<comment type="function">
    <text evidence="11">Plays a role in repairing double-strand DNA breaks, probably involving stabilizing or processing branched DNA or blocked replication forks.</text>
</comment>
<keyword evidence="5" id="KW-0378">Hydrolase</keyword>
<evidence type="ECO:0000256" key="4">
    <source>
        <dbReference type="ARBA" id="ARBA00022771"/>
    </source>
</evidence>
<evidence type="ECO:0000256" key="6">
    <source>
        <dbReference type="ARBA" id="ARBA00022833"/>
    </source>
</evidence>
<proteinExistence type="inferred from homology"/>
<evidence type="ECO:0000256" key="3">
    <source>
        <dbReference type="ARBA" id="ARBA00022763"/>
    </source>
</evidence>
<reference evidence="15 16" key="1">
    <citation type="journal article" date="2016" name="Nat. Commun.">
        <title>Thousands of microbial genomes shed light on interconnected biogeochemical processes in an aquifer system.</title>
        <authorList>
            <person name="Anantharaman K."/>
            <person name="Brown C.T."/>
            <person name="Hug L.A."/>
            <person name="Sharon I."/>
            <person name="Castelle C.J."/>
            <person name="Probst A.J."/>
            <person name="Thomas B.C."/>
            <person name="Singh A."/>
            <person name="Wilkins M.J."/>
            <person name="Karaoz U."/>
            <person name="Brodie E.L."/>
            <person name="Williams K.H."/>
            <person name="Hubbard S.S."/>
            <person name="Banfield J.F."/>
        </authorList>
    </citation>
    <scope>NUCLEOTIDE SEQUENCE [LARGE SCALE GENOMIC DNA]</scope>
</reference>
<dbReference type="InterPro" id="IPR027417">
    <property type="entry name" value="P-loop_NTPase"/>
</dbReference>
<name>A0A1F7HKY7_9BACT</name>
<dbReference type="PANTHER" id="PTHR32472:SF10">
    <property type="entry name" value="DNA REPAIR PROTEIN RADA-LIKE PROTEIN"/>
    <property type="match status" value="1"/>
</dbReference>
<dbReference type="PRINTS" id="PR01874">
    <property type="entry name" value="DNAREPAIRADA"/>
</dbReference>
<dbReference type="SUPFAM" id="SSF54211">
    <property type="entry name" value="Ribosomal protein S5 domain 2-like"/>
    <property type="match status" value="1"/>
</dbReference>
<keyword evidence="3 11" id="KW-0227">DNA damage</keyword>
<dbReference type="SMART" id="SM00382">
    <property type="entry name" value="AAA"/>
    <property type="match status" value="1"/>
</dbReference>
<evidence type="ECO:0000256" key="7">
    <source>
        <dbReference type="ARBA" id="ARBA00022840"/>
    </source>
</evidence>
<dbReference type="Gene3D" id="3.40.50.300">
    <property type="entry name" value="P-loop containing nucleotide triphosphate hydrolases"/>
    <property type="match status" value="1"/>
</dbReference>
<keyword evidence="6 13" id="KW-0862">Zinc</keyword>
<dbReference type="InterPro" id="IPR003593">
    <property type="entry name" value="AAA+_ATPase"/>
</dbReference>
<keyword evidence="8 11" id="KW-0346">Stress response</keyword>
<keyword evidence="2 11" id="KW-0547">Nucleotide-binding</keyword>
<comment type="caution">
    <text evidence="15">The sequence shown here is derived from an EMBL/GenBank/DDBJ whole genome shotgun (WGS) entry which is preliminary data.</text>
</comment>
<evidence type="ECO:0000313" key="16">
    <source>
        <dbReference type="Proteomes" id="UP000178098"/>
    </source>
</evidence>
<comment type="function">
    <text evidence="13">DNA-dependent ATPase involved in processing of recombination intermediates, plays a role in repairing DNA breaks. Stimulates the branch migration of RecA-mediated strand transfer reactions, allowing the 3' invading strand to extend heteroduplex DNA faster. Binds ssDNA in the presence of ADP but not other nucleotides, has ATPase activity that is stimulated by ssDNA and various branched DNA structures, but inhibited by SSB. Does not have RecA's homology-searching function.</text>
</comment>
<dbReference type="Pfam" id="PF05362">
    <property type="entry name" value="Lon_C"/>
    <property type="match status" value="1"/>
</dbReference>
<dbReference type="Gene3D" id="3.30.230.10">
    <property type="match status" value="1"/>
</dbReference>
<dbReference type="InterPro" id="IPR008269">
    <property type="entry name" value="Lon_proteolytic"/>
</dbReference>
<dbReference type="InterPro" id="IPR014721">
    <property type="entry name" value="Ribsml_uS5_D2-typ_fold_subgr"/>
</dbReference>
<evidence type="ECO:0000256" key="1">
    <source>
        <dbReference type="ARBA" id="ARBA00022723"/>
    </source>
</evidence>
<keyword evidence="4 13" id="KW-0863">Zinc-finger</keyword>
<organism evidence="15 16">
    <name type="scientific">Candidatus Roizmanbacteria bacterium RIFCSPHIGHO2_02_FULL_43_11</name>
    <dbReference type="NCBI Taxonomy" id="1802043"/>
    <lineage>
        <taxon>Bacteria</taxon>
        <taxon>Candidatus Roizmaniibacteriota</taxon>
    </lineage>
</organism>
<dbReference type="InterPro" id="IPR041166">
    <property type="entry name" value="Rubredoxin_2"/>
</dbReference>
<evidence type="ECO:0000256" key="9">
    <source>
        <dbReference type="ARBA" id="ARBA00023125"/>
    </source>
</evidence>
<feature type="region of interest" description="Lon-protease-like" evidence="11">
    <location>
        <begin position="341"/>
        <end position="437"/>
    </location>
</feature>
<keyword evidence="9 11" id="KW-0238">DNA-binding</keyword>
<dbReference type="GO" id="GO:0000725">
    <property type="term" value="P:recombinational repair"/>
    <property type="evidence" value="ECO:0007669"/>
    <property type="project" value="UniProtKB-UniRule"/>
</dbReference>
<keyword evidence="10 11" id="KW-0234">DNA repair</keyword>
<dbReference type="GO" id="GO:0004176">
    <property type="term" value="F:ATP-dependent peptidase activity"/>
    <property type="evidence" value="ECO:0007669"/>
    <property type="project" value="InterPro"/>
</dbReference>
<dbReference type="InterPro" id="IPR020568">
    <property type="entry name" value="Ribosomal_Su5_D2-typ_SF"/>
</dbReference>
<dbReference type="FunFam" id="3.40.50.300:FF:000050">
    <property type="entry name" value="DNA repair protein RadA"/>
    <property type="match status" value="1"/>
</dbReference>
<dbReference type="GO" id="GO:0005829">
    <property type="term" value="C:cytosol"/>
    <property type="evidence" value="ECO:0007669"/>
    <property type="project" value="TreeGrafter"/>
</dbReference>
<dbReference type="Proteomes" id="UP000178098">
    <property type="component" value="Unassembled WGS sequence"/>
</dbReference>
<dbReference type="InterPro" id="IPR004504">
    <property type="entry name" value="DNA_repair_RadA"/>
</dbReference>
<evidence type="ECO:0000256" key="11">
    <source>
        <dbReference type="HAMAP-Rule" id="MF_01498"/>
    </source>
</evidence>
<comment type="similarity">
    <text evidence="11 13">Belongs to the RecA family. RadA subfamily.</text>
</comment>
<dbReference type="CDD" id="cd01121">
    <property type="entry name" value="RadA_SMS_N"/>
    <property type="match status" value="1"/>
</dbReference>
<evidence type="ECO:0000256" key="8">
    <source>
        <dbReference type="ARBA" id="ARBA00023016"/>
    </source>
</evidence>
<dbReference type="GO" id="GO:0004252">
    <property type="term" value="F:serine-type endopeptidase activity"/>
    <property type="evidence" value="ECO:0007669"/>
    <property type="project" value="InterPro"/>
</dbReference>